<evidence type="ECO:0000313" key="8">
    <source>
        <dbReference type="Proteomes" id="UP000813462"/>
    </source>
</evidence>
<feature type="domain" description="Glutamate/phenylalanine/leucine/valine/L-tryptophan dehydrogenase C-terminal" evidence="6">
    <location>
        <begin position="201"/>
        <end position="270"/>
    </location>
</feature>
<evidence type="ECO:0000259" key="6">
    <source>
        <dbReference type="Pfam" id="PF00208"/>
    </source>
</evidence>
<dbReference type="AlphaFoldDB" id="A0A978VK66"/>
<organism evidence="7 8">
    <name type="scientific">Ziziphus jujuba var. spinosa</name>
    <dbReference type="NCBI Taxonomy" id="714518"/>
    <lineage>
        <taxon>Eukaryota</taxon>
        <taxon>Viridiplantae</taxon>
        <taxon>Streptophyta</taxon>
        <taxon>Embryophyta</taxon>
        <taxon>Tracheophyta</taxon>
        <taxon>Spermatophyta</taxon>
        <taxon>Magnoliopsida</taxon>
        <taxon>eudicotyledons</taxon>
        <taxon>Gunneridae</taxon>
        <taxon>Pentapetalae</taxon>
        <taxon>rosids</taxon>
        <taxon>fabids</taxon>
        <taxon>Rosales</taxon>
        <taxon>Rhamnaceae</taxon>
        <taxon>Paliureae</taxon>
        <taxon>Ziziphus</taxon>
    </lineage>
</organism>
<reference evidence="7" key="1">
    <citation type="journal article" date="2021" name="Front. Plant Sci.">
        <title>Chromosome-Scale Genome Assembly for Chinese Sour Jujube and Insights Into Its Genome Evolution and Domestication Signature.</title>
        <authorList>
            <person name="Shen L.-Y."/>
            <person name="Luo H."/>
            <person name="Wang X.-L."/>
            <person name="Wang X.-M."/>
            <person name="Qiu X.-J."/>
            <person name="Liu H."/>
            <person name="Zhou S.-S."/>
            <person name="Jia K.-H."/>
            <person name="Nie S."/>
            <person name="Bao Y.-T."/>
            <person name="Zhang R.-G."/>
            <person name="Yun Q.-Z."/>
            <person name="Chai Y.-H."/>
            <person name="Lu J.-Y."/>
            <person name="Li Y."/>
            <person name="Zhao S.-W."/>
            <person name="Mao J.-F."/>
            <person name="Jia S.-G."/>
            <person name="Mao Y.-M."/>
        </authorList>
    </citation>
    <scope>NUCLEOTIDE SEQUENCE</scope>
    <source>
        <strain evidence="7">AT0</strain>
        <tissue evidence="7">Leaf</tissue>
    </source>
</reference>
<evidence type="ECO:0000256" key="5">
    <source>
        <dbReference type="SAM" id="MobiDB-lite"/>
    </source>
</evidence>
<feature type="region of interest" description="Disordered" evidence="5">
    <location>
        <begin position="68"/>
        <end position="88"/>
    </location>
</feature>
<sequence>MASIAISASLQTLRTSNNLVTIRKQPQSIAVRSLGTKQATHVVNLDVESQTNFKTAEQDKSAIQIDRHDEAAENRSKPDSDTELSGEKFTDERWKNGTWHLNMFVKNGKIDWDSVIVAEARRRKFLEVHPEASSNEVPVVFRSSVIPWWAWLLRSYLSEAELLNGRAAMVGFFMAYIIDALTGLDVVGQSGNFICKAGLFVTVTGFTWDEEKVNAELQRHMTKVNAKLQRYMTKAFHNIKNMCKTHDGNRRMGAFTLGVNRVARATLLRGWEA</sequence>
<dbReference type="SUPFAM" id="SSF103511">
    <property type="entry name" value="Chlorophyll a-b binding protein"/>
    <property type="match status" value="1"/>
</dbReference>
<accession>A0A978VK66</accession>
<dbReference type="Pfam" id="PF00208">
    <property type="entry name" value="ELFV_dehydrog"/>
    <property type="match status" value="1"/>
</dbReference>
<keyword evidence="3" id="KW-1133">Transmembrane helix</keyword>
<name>A0A978VK66_ZIZJJ</name>
<dbReference type="EMBL" id="JAEACU010000004">
    <property type="protein sequence ID" value="KAH7533485.1"/>
    <property type="molecule type" value="Genomic_DNA"/>
</dbReference>
<dbReference type="PANTHER" id="PTHR14154">
    <property type="entry name" value="UPF0041 BRAIN PROTEIN 44-RELATED"/>
    <property type="match status" value="1"/>
</dbReference>
<evidence type="ECO:0000313" key="7">
    <source>
        <dbReference type="EMBL" id="KAH7533485.1"/>
    </source>
</evidence>
<proteinExistence type="predicted"/>
<comment type="subcellular location">
    <subcellularLocation>
        <location evidence="1">Membrane</location>
        <topology evidence="1">Multi-pass membrane protein</topology>
    </subcellularLocation>
</comment>
<dbReference type="GO" id="GO:0016020">
    <property type="term" value="C:membrane"/>
    <property type="evidence" value="ECO:0007669"/>
    <property type="project" value="UniProtKB-SubCell"/>
</dbReference>
<comment type="caution">
    <text evidence="7">The sequence shown here is derived from an EMBL/GenBank/DDBJ whole genome shotgun (WGS) entry which is preliminary data.</text>
</comment>
<gene>
    <name evidence="7" type="ORF">FEM48_Zijuj04G0135900</name>
</gene>
<dbReference type="GO" id="GO:0016491">
    <property type="term" value="F:oxidoreductase activity"/>
    <property type="evidence" value="ECO:0007669"/>
    <property type="project" value="InterPro"/>
</dbReference>
<dbReference type="InterPro" id="IPR006096">
    <property type="entry name" value="Glu/Leu/Phe/Val/Trp_DH_C"/>
</dbReference>
<dbReference type="Proteomes" id="UP000813462">
    <property type="component" value="Unassembled WGS sequence"/>
</dbReference>
<dbReference type="InterPro" id="IPR036291">
    <property type="entry name" value="NAD(P)-bd_dom_sf"/>
</dbReference>
<evidence type="ECO:0000256" key="4">
    <source>
        <dbReference type="ARBA" id="ARBA00023136"/>
    </source>
</evidence>
<evidence type="ECO:0000256" key="1">
    <source>
        <dbReference type="ARBA" id="ARBA00004141"/>
    </source>
</evidence>
<evidence type="ECO:0000256" key="3">
    <source>
        <dbReference type="ARBA" id="ARBA00022989"/>
    </source>
</evidence>
<evidence type="ECO:0000256" key="2">
    <source>
        <dbReference type="ARBA" id="ARBA00022692"/>
    </source>
</evidence>
<dbReference type="GO" id="GO:0006520">
    <property type="term" value="P:amino acid metabolic process"/>
    <property type="evidence" value="ECO:0007669"/>
    <property type="project" value="InterPro"/>
</dbReference>
<keyword evidence="2" id="KW-0812">Transmembrane</keyword>
<protein>
    <recommendedName>
        <fullName evidence="6">Glutamate/phenylalanine/leucine/valine/L-tryptophan dehydrogenase C-terminal domain-containing protein</fullName>
    </recommendedName>
</protein>
<keyword evidence="4" id="KW-0472">Membrane</keyword>
<dbReference type="SUPFAM" id="SSF51735">
    <property type="entry name" value="NAD(P)-binding Rossmann-fold domains"/>
    <property type="match status" value="1"/>
</dbReference>
<dbReference type="Gene3D" id="3.40.50.720">
    <property type="entry name" value="NAD(P)-binding Rossmann-like Domain"/>
    <property type="match status" value="1"/>
</dbReference>